<evidence type="ECO:0000313" key="4">
    <source>
        <dbReference type="Proteomes" id="UP000036458"/>
    </source>
</evidence>
<accession>A0A0H4VM53</accession>
<proteinExistence type="predicted"/>
<keyword evidence="2" id="KW-0472">Membrane</keyword>
<dbReference type="EMBL" id="CP010777">
    <property type="protein sequence ID" value="AKQ46403.1"/>
    <property type="molecule type" value="Genomic_DNA"/>
</dbReference>
<dbReference type="Proteomes" id="UP000036458">
    <property type="component" value="Chromosome"/>
</dbReference>
<dbReference type="Pfam" id="PF14362">
    <property type="entry name" value="DUF4407"/>
    <property type="match status" value="1"/>
</dbReference>
<organism evidence="3 4">
    <name type="scientific">Rufibacter radiotolerans</name>
    <dbReference type="NCBI Taxonomy" id="1379910"/>
    <lineage>
        <taxon>Bacteria</taxon>
        <taxon>Pseudomonadati</taxon>
        <taxon>Bacteroidota</taxon>
        <taxon>Cytophagia</taxon>
        <taxon>Cytophagales</taxon>
        <taxon>Hymenobacteraceae</taxon>
        <taxon>Rufibacter</taxon>
    </lineage>
</organism>
<keyword evidence="1" id="KW-0175">Coiled coil</keyword>
<name>A0A0H4VM53_9BACT</name>
<keyword evidence="2" id="KW-0812">Transmembrane</keyword>
<sequence>MTCLFAALAGGFAAFRFSDGNWIATIVFGFVWGLLIFSIDRSMVVTLKKDPTKEKQSFWEPFLTRLVLAALLAFMISIPLEIKIFEKVINIQLDEDIQNSISNYGSKLKDNTGIEGVAKEEEKQEIIAKEASEKANAANSSIPGWRSLHDEALIFGKSEIDALKYASQARIEKERALAKTYVQKYNPETNQTYIHQERRGRNWNTYLAKRNEEAQFKREARDWGAKKNKKAAEADALAEDYRANQKKLGESAEERKKRETARKDSLQDVIKKEKAEYEKKQKDRGFVRQYVAMENAAKSDAGVWFFLWVIRILFFTIEILPTIVKLKTPLGDYDRKLFYHEKSFALSLANNLEVLRQKEKIRFDNEIAIAKQVEKERYDQEISLNKDILQEIATKQQDIAKRTLKEWHKNEKAKLAPKVSIAQTPITAKPDVILPVVPNVPVSPSFDTGIPSTSHTIPNMPIVTQIEPSVLLRKQWRHLDAKQNEMYIFYNPNEPNNLHKIVEGKLKEKGEWLFDALDKNFITIDLSGKADKYKITSLTENNLSLVHTNGIKRLEMSAVN</sequence>
<evidence type="ECO:0000313" key="3">
    <source>
        <dbReference type="EMBL" id="AKQ46403.1"/>
    </source>
</evidence>
<keyword evidence="2" id="KW-1133">Transmembrane helix</keyword>
<dbReference type="KEGG" id="ruf:TH63_13465"/>
<keyword evidence="4" id="KW-1185">Reference proteome</keyword>
<protein>
    <recommendedName>
        <fullName evidence="5">DUF4407 domain-containing protein</fullName>
    </recommendedName>
</protein>
<feature type="transmembrane region" description="Helical" evidence="2">
    <location>
        <begin position="23"/>
        <end position="41"/>
    </location>
</feature>
<dbReference type="PATRIC" id="fig|1379910.4.peg.2924"/>
<reference evidence="3 4" key="1">
    <citation type="submission" date="2015-01" db="EMBL/GenBank/DDBJ databases">
        <title>Rufibacter sp./DG31D/ whole genome sequencing.</title>
        <authorList>
            <person name="Kim M.K."/>
            <person name="Srinivasan S."/>
            <person name="Lee J.-J."/>
        </authorList>
    </citation>
    <scope>NUCLEOTIDE SEQUENCE [LARGE SCALE GENOMIC DNA]</scope>
    <source>
        <strain evidence="3 4">DG31D</strain>
    </source>
</reference>
<feature type="transmembrane region" description="Helical" evidence="2">
    <location>
        <begin position="301"/>
        <end position="320"/>
    </location>
</feature>
<evidence type="ECO:0000256" key="2">
    <source>
        <dbReference type="SAM" id="Phobius"/>
    </source>
</evidence>
<gene>
    <name evidence="3" type="ORF">TH63_13465</name>
</gene>
<evidence type="ECO:0000256" key="1">
    <source>
        <dbReference type="SAM" id="Coils"/>
    </source>
</evidence>
<dbReference type="InterPro" id="IPR025519">
    <property type="entry name" value="DUF4407"/>
</dbReference>
<dbReference type="AlphaFoldDB" id="A0A0H4VM53"/>
<dbReference type="STRING" id="1379910.TH63_13465"/>
<evidence type="ECO:0008006" key="5">
    <source>
        <dbReference type="Google" id="ProtNLM"/>
    </source>
</evidence>
<feature type="coiled-coil region" evidence="1">
    <location>
        <begin position="256"/>
        <end position="283"/>
    </location>
</feature>